<keyword evidence="4" id="KW-0929">Antimicrobial</keyword>
<evidence type="ECO:0000256" key="1">
    <source>
        <dbReference type="ARBA" id="ARBA00004613"/>
    </source>
</evidence>
<comment type="similarity">
    <text evidence="2">Belongs to the DEFL family.</text>
</comment>
<evidence type="ECO:0000256" key="8">
    <source>
        <dbReference type="ARBA" id="ARBA00023157"/>
    </source>
</evidence>
<dbReference type="InterPro" id="IPR010851">
    <property type="entry name" value="DEFL"/>
</dbReference>
<evidence type="ECO:0000256" key="9">
    <source>
        <dbReference type="SAM" id="SignalP"/>
    </source>
</evidence>
<evidence type="ECO:0000256" key="4">
    <source>
        <dbReference type="ARBA" id="ARBA00022529"/>
    </source>
</evidence>
<protein>
    <recommendedName>
        <fullName evidence="11">Knottin scorpion toxin-like domain-containing protein</fullName>
    </recommendedName>
</protein>
<keyword evidence="6 9" id="KW-0732">Signal</keyword>
<organism evidence="10">
    <name type="scientific">Brassica campestris</name>
    <name type="common">Field mustard</name>
    <dbReference type="NCBI Taxonomy" id="3711"/>
    <lineage>
        <taxon>Eukaryota</taxon>
        <taxon>Viridiplantae</taxon>
        <taxon>Streptophyta</taxon>
        <taxon>Embryophyta</taxon>
        <taxon>Tracheophyta</taxon>
        <taxon>Spermatophyta</taxon>
        <taxon>Magnoliopsida</taxon>
        <taxon>eudicotyledons</taxon>
        <taxon>Gunneridae</taxon>
        <taxon>Pentapetalae</taxon>
        <taxon>rosids</taxon>
        <taxon>malvids</taxon>
        <taxon>Brassicales</taxon>
        <taxon>Brassicaceae</taxon>
        <taxon>Brassiceae</taxon>
        <taxon>Brassica</taxon>
    </lineage>
</organism>
<dbReference type="GO" id="GO:0031640">
    <property type="term" value="P:killing of cells of another organism"/>
    <property type="evidence" value="ECO:0007669"/>
    <property type="project" value="UniProtKB-KW"/>
</dbReference>
<dbReference type="GO" id="GO:0050832">
    <property type="term" value="P:defense response to fungus"/>
    <property type="evidence" value="ECO:0007669"/>
    <property type="project" value="UniProtKB-KW"/>
</dbReference>
<evidence type="ECO:0000313" key="10">
    <source>
        <dbReference type="EMBL" id="VDC66130.1"/>
    </source>
</evidence>
<keyword evidence="7" id="KW-0611">Plant defense</keyword>
<sequence>MMKKTPQLSFTVLTIFIILVLGMMANANKKENELFCNVQDHHFVKKNESCADSECKKKCHETHGPKAEFICKRYRHLFGIETCSCGIRCPRPGPPRPPG</sequence>
<accession>A0A3P5YYT3</accession>
<evidence type="ECO:0000256" key="6">
    <source>
        <dbReference type="ARBA" id="ARBA00022729"/>
    </source>
</evidence>
<dbReference type="GO" id="GO:0005576">
    <property type="term" value="C:extracellular region"/>
    <property type="evidence" value="ECO:0007669"/>
    <property type="project" value="UniProtKB-SubCell"/>
</dbReference>
<proteinExistence type="inferred from homology"/>
<keyword evidence="5" id="KW-0295">Fungicide</keyword>
<evidence type="ECO:0000256" key="3">
    <source>
        <dbReference type="ARBA" id="ARBA00022525"/>
    </source>
</evidence>
<feature type="chain" id="PRO_5018034062" description="Knottin scorpion toxin-like domain-containing protein" evidence="9">
    <location>
        <begin position="28"/>
        <end position="99"/>
    </location>
</feature>
<comment type="subcellular location">
    <subcellularLocation>
        <location evidence="1">Secreted</location>
    </subcellularLocation>
</comment>
<dbReference type="PANTHER" id="PTHR34783">
    <property type="entry name" value="DEFENSIN-LIKE PROTEIN 144-RELATED"/>
    <property type="match status" value="1"/>
</dbReference>
<reference evidence="10" key="1">
    <citation type="submission" date="2018-11" db="EMBL/GenBank/DDBJ databases">
        <authorList>
            <consortium name="Genoscope - CEA"/>
            <person name="William W."/>
        </authorList>
    </citation>
    <scope>NUCLEOTIDE SEQUENCE</scope>
</reference>
<evidence type="ECO:0000256" key="5">
    <source>
        <dbReference type="ARBA" id="ARBA00022577"/>
    </source>
</evidence>
<keyword evidence="3" id="KW-0964">Secreted</keyword>
<gene>
    <name evidence="10" type="ORF">BRAA06T24670Z</name>
</gene>
<evidence type="ECO:0000256" key="2">
    <source>
        <dbReference type="ARBA" id="ARBA00006722"/>
    </source>
</evidence>
<evidence type="ECO:0000256" key="7">
    <source>
        <dbReference type="ARBA" id="ARBA00022821"/>
    </source>
</evidence>
<keyword evidence="8" id="KW-1015">Disulfide bond</keyword>
<name>A0A3P5YYT3_BRACM</name>
<evidence type="ECO:0008006" key="11">
    <source>
        <dbReference type="Google" id="ProtNLM"/>
    </source>
</evidence>
<feature type="signal peptide" evidence="9">
    <location>
        <begin position="1"/>
        <end position="27"/>
    </location>
</feature>
<dbReference type="PANTHER" id="PTHR34783:SF1">
    <property type="entry name" value="DEFENSIN-LIKE PROTEIN 144-RELATED"/>
    <property type="match status" value="1"/>
</dbReference>
<dbReference type="AlphaFoldDB" id="A0A3P5YYT3"/>
<dbReference type="EMBL" id="LR031569">
    <property type="protein sequence ID" value="VDC66130.1"/>
    <property type="molecule type" value="Genomic_DNA"/>
</dbReference>